<protein>
    <submittedName>
        <fullName evidence="2">Uncharacterized protein</fullName>
    </submittedName>
</protein>
<evidence type="ECO:0000256" key="1">
    <source>
        <dbReference type="SAM" id="SignalP"/>
    </source>
</evidence>
<organism evidence="2 3">
    <name type="scientific">Orbilia ellipsospora</name>
    <dbReference type="NCBI Taxonomy" id="2528407"/>
    <lineage>
        <taxon>Eukaryota</taxon>
        <taxon>Fungi</taxon>
        <taxon>Dikarya</taxon>
        <taxon>Ascomycota</taxon>
        <taxon>Pezizomycotina</taxon>
        <taxon>Orbiliomycetes</taxon>
        <taxon>Orbiliales</taxon>
        <taxon>Orbiliaceae</taxon>
        <taxon>Orbilia</taxon>
    </lineage>
</organism>
<gene>
    <name evidence="2" type="ORF">TWF694_002079</name>
</gene>
<dbReference type="EMBL" id="JAVHJO010000010">
    <property type="protein sequence ID" value="KAK6535624.1"/>
    <property type="molecule type" value="Genomic_DNA"/>
</dbReference>
<dbReference type="Proteomes" id="UP001365542">
    <property type="component" value="Unassembled WGS sequence"/>
</dbReference>
<sequence>MRFSNFSIALAGGILSLASVVTADCAKNNCLRAVIASAFPTRHGSADCSAFMVTTVTPTTQTITVTTVASTVDTLPTTFLPVRRRDINQNIRRIVTTTAASTAGGIPAYASPCDSSARYSSACSCIGVTMSTITLPTPSTTLTVSTTTTRIPNLQATGYVNSICAAAGTSVMFTMSNGECISNPVFYSVNIGSLMPAGCDASKCQILGWGGANDANQLCTGAAVHTNSASGCYDTGVIWSYKLVCQPDACS</sequence>
<keyword evidence="1" id="KW-0732">Signal</keyword>
<name>A0AAV9X5L6_9PEZI</name>
<keyword evidence="3" id="KW-1185">Reference proteome</keyword>
<dbReference type="AlphaFoldDB" id="A0AAV9X5L6"/>
<reference evidence="2 3" key="1">
    <citation type="submission" date="2019-10" db="EMBL/GenBank/DDBJ databases">
        <authorList>
            <person name="Palmer J.M."/>
        </authorList>
    </citation>
    <scope>NUCLEOTIDE SEQUENCE [LARGE SCALE GENOMIC DNA]</scope>
    <source>
        <strain evidence="2 3">TWF694</strain>
    </source>
</reference>
<comment type="caution">
    <text evidence="2">The sequence shown here is derived from an EMBL/GenBank/DDBJ whole genome shotgun (WGS) entry which is preliminary data.</text>
</comment>
<feature type="signal peptide" evidence="1">
    <location>
        <begin position="1"/>
        <end position="23"/>
    </location>
</feature>
<feature type="chain" id="PRO_5043497149" evidence="1">
    <location>
        <begin position="24"/>
        <end position="251"/>
    </location>
</feature>
<evidence type="ECO:0000313" key="2">
    <source>
        <dbReference type="EMBL" id="KAK6535624.1"/>
    </source>
</evidence>
<accession>A0AAV9X5L6</accession>
<proteinExistence type="predicted"/>
<evidence type="ECO:0000313" key="3">
    <source>
        <dbReference type="Proteomes" id="UP001365542"/>
    </source>
</evidence>